<proteinExistence type="predicted"/>
<keyword evidence="4" id="KW-1185">Reference proteome</keyword>
<sequence length="164" mass="17495">MSDICLTGWNPEYRSAFFDINIAWLEEHFTVEPKHRAVLSNPEGEILAGGGEVFFALKDGVAVGTVAVRADGGGVYELTKLGVTPAARGLGLGRLLCQAVIDWFRAQGGTRLYLETHTKLTAALHLYEALGFVAGTNPAGDAYAGTDCYMEWRGSPASSGERAA</sequence>
<reference evidence="3" key="1">
    <citation type="submission" date="2023-01" db="EMBL/GenBank/DDBJ databases">
        <title>The genome sequence of Kordiimonadaceae bacterium 6D33.</title>
        <authorList>
            <person name="Liu Y."/>
        </authorList>
    </citation>
    <scope>NUCLEOTIDE SEQUENCE</scope>
    <source>
        <strain evidence="3">6D33</strain>
    </source>
</reference>
<dbReference type="SUPFAM" id="SSF55729">
    <property type="entry name" value="Acyl-CoA N-acyltransferases (Nat)"/>
    <property type="match status" value="1"/>
</dbReference>
<protein>
    <submittedName>
        <fullName evidence="3">GNAT family N-acetyltransferase</fullName>
    </submittedName>
</protein>
<dbReference type="EMBL" id="CP116805">
    <property type="protein sequence ID" value="WCL54227.1"/>
    <property type="molecule type" value="Genomic_DNA"/>
</dbReference>
<name>A0AAF0BLJ4_9PROT</name>
<dbReference type="InterPro" id="IPR000182">
    <property type="entry name" value="GNAT_dom"/>
</dbReference>
<evidence type="ECO:0000256" key="1">
    <source>
        <dbReference type="ARBA" id="ARBA00022679"/>
    </source>
</evidence>
<organism evidence="3 4">
    <name type="scientific">Gimibacter soli</name>
    <dbReference type="NCBI Taxonomy" id="3024400"/>
    <lineage>
        <taxon>Bacteria</taxon>
        <taxon>Pseudomonadati</taxon>
        <taxon>Pseudomonadota</taxon>
        <taxon>Alphaproteobacteria</taxon>
        <taxon>Kordiimonadales</taxon>
        <taxon>Temperatibacteraceae</taxon>
        <taxon>Gimibacter</taxon>
    </lineage>
</organism>
<dbReference type="Proteomes" id="UP001217500">
    <property type="component" value="Chromosome"/>
</dbReference>
<gene>
    <name evidence="3" type="ORF">PH603_00450</name>
</gene>
<dbReference type="PROSITE" id="PS51186">
    <property type="entry name" value="GNAT"/>
    <property type="match status" value="1"/>
</dbReference>
<feature type="domain" description="N-acetyltransferase" evidence="2">
    <location>
        <begin position="4"/>
        <end position="155"/>
    </location>
</feature>
<dbReference type="RefSeq" id="WP_289503946.1">
    <property type="nucleotide sequence ID" value="NZ_CP116805.1"/>
</dbReference>
<evidence type="ECO:0000313" key="4">
    <source>
        <dbReference type="Proteomes" id="UP001217500"/>
    </source>
</evidence>
<dbReference type="GO" id="GO:0008080">
    <property type="term" value="F:N-acetyltransferase activity"/>
    <property type="evidence" value="ECO:0007669"/>
    <property type="project" value="InterPro"/>
</dbReference>
<dbReference type="PANTHER" id="PTHR13947">
    <property type="entry name" value="GNAT FAMILY N-ACETYLTRANSFERASE"/>
    <property type="match status" value="1"/>
</dbReference>
<dbReference type="AlphaFoldDB" id="A0AAF0BLJ4"/>
<evidence type="ECO:0000259" key="2">
    <source>
        <dbReference type="PROSITE" id="PS51186"/>
    </source>
</evidence>
<dbReference type="PANTHER" id="PTHR13947:SF37">
    <property type="entry name" value="LD18367P"/>
    <property type="match status" value="1"/>
</dbReference>
<dbReference type="KEGG" id="gso:PH603_00450"/>
<dbReference type="InterPro" id="IPR016181">
    <property type="entry name" value="Acyl_CoA_acyltransferase"/>
</dbReference>
<keyword evidence="1" id="KW-0808">Transferase</keyword>
<dbReference type="Gene3D" id="3.40.630.30">
    <property type="match status" value="1"/>
</dbReference>
<dbReference type="InterPro" id="IPR050769">
    <property type="entry name" value="NAT_camello-type"/>
</dbReference>
<dbReference type="CDD" id="cd04301">
    <property type="entry name" value="NAT_SF"/>
    <property type="match status" value="1"/>
</dbReference>
<evidence type="ECO:0000313" key="3">
    <source>
        <dbReference type="EMBL" id="WCL54227.1"/>
    </source>
</evidence>
<dbReference type="Pfam" id="PF00583">
    <property type="entry name" value="Acetyltransf_1"/>
    <property type="match status" value="1"/>
</dbReference>
<accession>A0AAF0BLJ4</accession>